<proteinExistence type="predicted"/>
<keyword evidence="3" id="KW-1185">Reference proteome</keyword>
<accession>N1VUC1</accession>
<evidence type="ECO:0000313" key="2">
    <source>
        <dbReference type="EMBL" id="EMY60597.1"/>
    </source>
</evidence>
<dbReference type="AlphaFoldDB" id="N1VUC1"/>
<evidence type="ECO:0000313" key="3">
    <source>
        <dbReference type="Proteomes" id="UP000012371"/>
    </source>
</evidence>
<name>N1VUC1_9LEPT</name>
<feature type="transmembrane region" description="Helical" evidence="1">
    <location>
        <begin position="27"/>
        <end position="44"/>
    </location>
</feature>
<dbReference type="Proteomes" id="UP000012371">
    <property type="component" value="Unassembled WGS sequence"/>
</dbReference>
<dbReference type="EMBL" id="AOGW02000014">
    <property type="protein sequence ID" value="EMY60597.1"/>
    <property type="molecule type" value="Genomic_DNA"/>
</dbReference>
<feature type="transmembrane region" description="Helical" evidence="1">
    <location>
        <begin position="51"/>
        <end position="69"/>
    </location>
</feature>
<evidence type="ECO:0000256" key="1">
    <source>
        <dbReference type="SAM" id="Phobius"/>
    </source>
</evidence>
<keyword evidence="1" id="KW-0812">Transmembrane</keyword>
<dbReference type="STRING" id="1257025.LEP1GSC203_0378"/>
<sequence length="196" mass="22754">MLLVIEFLIAITTYSICKYITSDITLAIISLFLELGINITFDYLNLRKTKIIFNTIALIVILTFSIVYSTDLSNLLDESTGTQYTGTVIENFKISSAPIAEIFLDQGTIQVFRNNEETILAFKQNSDSYLWARSFIFNDNSCFQSNLRFSKIEYLLFRKVIYIRSNKCMGKNGIYLWPGNYFHSIVLSYFEDENWH</sequence>
<organism evidence="2 3">
    <name type="scientific">Leptospira terpstrae serovar Hualin str. LT 11-33 = ATCC 700639</name>
    <dbReference type="NCBI Taxonomy" id="1257025"/>
    <lineage>
        <taxon>Bacteria</taxon>
        <taxon>Pseudomonadati</taxon>
        <taxon>Spirochaetota</taxon>
        <taxon>Spirochaetia</taxon>
        <taxon>Leptospirales</taxon>
        <taxon>Leptospiraceae</taxon>
        <taxon>Leptospira</taxon>
    </lineage>
</organism>
<keyword evidence="1" id="KW-1133">Transmembrane helix</keyword>
<protein>
    <submittedName>
        <fullName evidence="2">Uncharacterized protein</fullName>
    </submittedName>
</protein>
<gene>
    <name evidence="2" type="ORF">LEP1GSC203_0378</name>
</gene>
<comment type="caution">
    <text evidence="2">The sequence shown here is derived from an EMBL/GenBank/DDBJ whole genome shotgun (WGS) entry which is preliminary data.</text>
</comment>
<keyword evidence="1" id="KW-0472">Membrane</keyword>
<reference evidence="2" key="1">
    <citation type="submission" date="2013-03" db="EMBL/GenBank/DDBJ databases">
        <authorList>
            <person name="Harkins D.M."/>
            <person name="Durkin A.S."/>
            <person name="Brinkac L.M."/>
            <person name="Haft D.H."/>
            <person name="Selengut J.D."/>
            <person name="Sanka R."/>
            <person name="DePew J."/>
            <person name="Purushe J."/>
            <person name="Hartskeerl R.A."/>
            <person name="Ahmed A."/>
            <person name="van der Linden H."/>
            <person name="Goris M.G.A."/>
            <person name="Vinetz J.M."/>
            <person name="Sutton G.G."/>
            <person name="Nierman W.C."/>
            <person name="Fouts D.E."/>
        </authorList>
    </citation>
    <scope>NUCLEOTIDE SEQUENCE [LARGE SCALE GENOMIC DNA]</scope>
    <source>
        <strain evidence="2">LT 11-33</strain>
    </source>
</reference>